<evidence type="ECO:0000256" key="5">
    <source>
        <dbReference type="ARBA" id="ARBA00023015"/>
    </source>
</evidence>
<keyword evidence="2" id="KW-0378">Hydrolase</keyword>
<gene>
    <name evidence="11" type="ORF">LCGC14_0441040</name>
</gene>
<sequence>MGARAQLLPHQIYIAHQVSMRHAPRVLLADEVGLGKTIEAGLILHQQLITGRTQRALIVVPDSLVHQWLVEMLRRFNLAFTIMDDERYAAIVEADEGNPFESAQLVLCSLSSLTLNEAMYEDALLASWDMMIVDEAHHLQWNEEQASSEYQCIEGLAREVAGLLLLTATPEQLGIESHFARLRLLDPDRYFDLAKFRQQEAEYQPVSELVNQLLADDAQQTLSKQQTIIEQYLGQDGYLALENAENFVTARDLAIRDLLDRHGTGRILFRNTRDVVEGFPERHLHAYPLTAPAEYIDGQADADVLARIQAERILQDSDDWLDTDSRVTWLAEWLSEYKSDKVLVICAQAETAQTLELYLRVNKGLRSSVFHEGLSLVHRDRAAAYFADEEEGAQVMICSEIGSEGRNFQFSHHLVLFDLPLNPDLLEQRIGRLDRIGQHHNVQIHVPYYEHSAQDVLLKWYHQGLNAFEQVFSAGGAIKQAVNESLQYCLLHADDEKSISLLIEETQKLTAETLNILQQGRDRLLELNSCDLPVANDLVADLHEASNTLELASYMDKIFDEYGVDQQMHSADSIILEPGNHMVEHQFPGLPEDGLTATYKRHRALVREDMAFLSWEHPMVLGSMDMIINSDFGNSAFCTLERDDLPAGTLLLEAIFIMKCPAPRALQVGRYLNHSYLRIVADEQGRDFNDVLTESSFNEAAGRIPRVTAQELVRHARPKISELITQAQQLAVTKQQQIIDQAISTMHRSLQPEQDRLTALAAVNSSIRPEEIAYIEQSQQLLVDYLQSAQLSLDAVRVAIVTQG</sequence>
<evidence type="ECO:0000256" key="3">
    <source>
        <dbReference type="ARBA" id="ARBA00022806"/>
    </source>
</evidence>
<dbReference type="InterPro" id="IPR049730">
    <property type="entry name" value="SNF2/RAD54-like_C"/>
</dbReference>
<name>A0A0F9T3N8_9ZZZZ</name>
<evidence type="ECO:0000259" key="9">
    <source>
        <dbReference type="PROSITE" id="PS51192"/>
    </source>
</evidence>
<dbReference type="SMART" id="SM00487">
    <property type="entry name" value="DEXDc"/>
    <property type="match status" value="1"/>
</dbReference>
<dbReference type="NCBIfam" id="NF003426">
    <property type="entry name" value="PRK04914.1"/>
    <property type="match status" value="1"/>
</dbReference>
<dbReference type="EMBL" id="LAZR01000426">
    <property type="protein sequence ID" value="KKN69467.1"/>
    <property type="molecule type" value="Genomic_DNA"/>
</dbReference>
<dbReference type="Gene3D" id="3.40.50.10810">
    <property type="entry name" value="Tandem AAA-ATPase domain"/>
    <property type="match status" value="1"/>
</dbReference>
<dbReference type="InterPro" id="IPR001650">
    <property type="entry name" value="Helicase_C-like"/>
</dbReference>
<keyword evidence="6" id="KW-0238">DNA-binding</keyword>
<dbReference type="InterPro" id="IPR023949">
    <property type="entry name" value="Helicase_RapA"/>
</dbReference>
<evidence type="ECO:0000256" key="7">
    <source>
        <dbReference type="ARBA" id="ARBA00023159"/>
    </source>
</evidence>
<evidence type="ECO:0000256" key="1">
    <source>
        <dbReference type="ARBA" id="ARBA00022741"/>
    </source>
</evidence>
<keyword evidence="7" id="KW-0010">Activator</keyword>
<reference evidence="11" key="1">
    <citation type="journal article" date="2015" name="Nature">
        <title>Complex archaea that bridge the gap between prokaryotes and eukaryotes.</title>
        <authorList>
            <person name="Spang A."/>
            <person name="Saw J.H."/>
            <person name="Jorgensen S.L."/>
            <person name="Zaremba-Niedzwiedzka K."/>
            <person name="Martijn J."/>
            <person name="Lind A.E."/>
            <person name="van Eijk R."/>
            <person name="Schleper C."/>
            <person name="Guy L."/>
            <person name="Ettema T.J."/>
        </authorList>
    </citation>
    <scope>NUCLEOTIDE SEQUENCE</scope>
</reference>
<dbReference type="InterPro" id="IPR000330">
    <property type="entry name" value="SNF2_N"/>
</dbReference>
<dbReference type="PROSITE" id="PS51194">
    <property type="entry name" value="HELICASE_CTER"/>
    <property type="match status" value="1"/>
</dbReference>
<evidence type="ECO:0008006" key="12">
    <source>
        <dbReference type="Google" id="ProtNLM"/>
    </source>
</evidence>
<keyword evidence="3" id="KW-0347">Helicase</keyword>
<dbReference type="Gene3D" id="3.30.360.80">
    <property type="match status" value="1"/>
</dbReference>
<dbReference type="Pfam" id="PF12137">
    <property type="entry name" value="RapA_C"/>
    <property type="match status" value="1"/>
</dbReference>
<comment type="caution">
    <text evidence="11">The sequence shown here is derived from an EMBL/GenBank/DDBJ whole genome shotgun (WGS) entry which is preliminary data.</text>
</comment>
<keyword evidence="5" id="KW-0805">Transcription regulation</keyword>
<dbReference type="PANTHER" id="PTHR45766:SF6">
    <property type="entry name" value="SWI_SNF-RELATED MATRIX-ASSOCIATED ACTIN-DEPENDENT REGULATOR OF CHROMATIN SUBFAMILY A-LIKE PROTEIN 1"/>
    <property type="match status" value="1"/>
</dbReference>
<keyword evidence="8" id="KW-0804">Transcription</keyword>
<dbReference type="Pfam" id="PF00271">
    <property type="entry name" value="Helicase_C"/>
    <property type="match status" value="1"/>
</dbReference>
<evidence type="ECO:0000256" key="6">
    <source>
        <dbReference type="ARBA" id="ARBA00023125"/>
    </source>
</evidence>
<dbReference type="PROSITE" id="PS51192">
    <property type="entry name" value="HELICASE_ATP_BIND_1"/>
    <property type="match status" value="1"/>
</dbReference>
<evidence type="ECO:0000256" key="4">
    <source>
        <dbReference type="ARBA" id="ARBA00022840"/>
    </source>
</evidence>
<dbReference type="InterPro" id="IPR014001">
    <property type="entry name" value="Helicase_ATP-bd"/>
</dbReference>
<evidence type="ECO:0000313" key="11">
    <source>
        <dbReference type="EMBL" id="KKN69467.1"/>
    </source>
</evidence>
<dbReference type="InterPro" id="IPR038718">
    <property type="entry name" value="SNF2-like_sf"/>
</dbReference>
<dbReference type="GO" id="GO:0016817">
    <property type="term" value="F:hydrolase activity, acting on acid anhydrides"/>
    <property type="evidence" value="ECO:0007669"/>
    <property type="project" value="InterPro"/>
</dbReference>
<evidence type="ECO:0000256" key="2">
    <source>
        <dbReference type="ARBA" id="ARBA00022801"/>
    </source>
</evidence>
<feature type="domain" description="Helicase ATP-binding" evidence="9">
    <location>
        <begin position="17"/>
        <end position="188"/>
    </location>
</feature>
<dbReference type="CDD" id="cd18011">
    <property type="entry name" value="DEXDc_RapA"/>
    <property type="match status" value="1"/>
</dbReference>
<proteinExistence type="inferred from homology"/>
<protein>
    <recommendedName>
        <fullName evidence="12">Helicase ATP-binding domain-containing protein</fullName>
    </recommendedName>
</protein>
<keyword evidence="4" id="KW-0067">ATP-binding</keyword>
<dbReference type="Pfam" id="PF00176">
    <property type="entry name" value="SNF2-rel_dom"/>
    <property type="match status" value="1"/>
</dbReference>
<dbReference type="InterPro" id="IPR057342">
    <property type="entry name" value="DEXDc_RapA"/>
</dbReference>
<dbReference type="Gene3D" id="6.10.140.1500">
    <property type="match status" value="1"/>
</dbReference>
<dbReference type="InterPro" id="IPR027417">
    <property type="entry name" value="P-loop_NTPase"/>
</dbReference>
<evidence type="ECO:0000259" key="10">
    <source>
        <dbReference type="PROSITE" id="PS51194"/>
    </source>
</evidence>
<dbReference type="CDD" id="cd18793">
    <property type="entry name" value="SF2_C_SNF"/>
    <property type="match status" value="1"/>
</dbReference>
<dbReference type="InterPro" id="IPR022737">
    <property type="entry name" value="RapA_C"/>
</dbReference>
<dbReference type="AlphaFoldDB" id="A0A0F9T3N8"/>
<dbReference type="GO" id="GO:0003677">
    <property type="term" value="F:DNA binding"/>
    <property type="evidence" value="ECO:0007669"/>
    <property type="project" value="UniProtKB-KW"/>
</dbReference>
<dbReference type="PANTHER" id="PTHR45766">
    <property type="entry name" value="DNA ANNEALING HELICASE AND ENDONUCLEASE ZRANB3 FAMILY MEMBER"/>
    <property type="match status" value="1"/>
</dbReference>
<evidence type="ECO:0000256" key="8">
    <source>
        <dbReference type="ARBA" id="ARBA00023163"/>
    </source>
</evidence>
<dbReference type="GO" id="GO:0006355">
    <property type="term" value="P:regulation of DNA-templated transcription"/>
    <property type="evidence" value="ECO:0007669"/>
    <property type="project" value="InterPro"/>
</dbReference>
<keyword evidence="1" id="KW-0547">Nucleotide-binding</keyword>
<organism evidence="11">
    <name type="scientific">marine sediment metagenome</name>
    <dbReference type="NCBI Taxonomy" id="412755"/>
    <lineage>
        <taxon>unclassified sequences</taxon>
        <taxon>metagenomes</taxon>
        <taxon>ecological metagenomes</taxon>
    </lineage>
</organism>
<dbReference type="SUPFAM" id="SSF52540">
    <property type="entry name" value="P-loop containing nucleoside triphosphate hydrolases"/>
    <property type="match status" value="2"/>
</dbReference>
<dbReference type="Gene3D" id="3.40.50.300">
    <property type="entry name" value="P-loop containing nucleotide triphosphate hydrolases"/>
    <property type="match status" value="1"/>
</dbReference>
<accession>A0A0F9T3N8</accession>
<feature type="domain" description="Helicase C-terminal" evidence="10">
    <location>
        <begin position="326"/>
        <end position="486"/>
    </location>
</feature>
<dbReference type="GO" id="GO:0004386">
    <property type="term" value="F:helicase activity"/>
    <property type="evidence" value="ECO:0007669"/>
    <property type="project" value="UniProtKB-KW"/>
</dbReference>
<dbReference type="GO" id="GO:0005524">
    <property type="term" value="F:ATP binding"/>
    <property type="evidence" value="ECO:0007669"/>
    <property type="project" value="UniProtKB-KW"/>
</dbReference>
<dbReference type="HAMAP" id="MF_01821">
    <property type="entry name" value="Helicase_RapA"/>
    <property type="match status" value="1"/>
</dbReference>
<dbReference type="SMART" id="SM00490">
    <property type="entry name" value="HELICc"/>
    <property type="match status" value="1"/>
</dbReference>